<organism evidence="1 2">
    <name type="scientific">Leptospira kobayashii</name>
    <dbReference type="NCBI Taxonomy" id="1917830"/>
    <lineage>
        <taxon>Bacteria</taxon>
        <taxon>Pseudomonadati</taxon>
        <taxon>Spirochaetota</taxon>
        <taxon>Spirochaetia</taxon>
        <taxon>Leptospirales</taxon>
        <taxon>Leptospiraceae</taxon>
        <taxon>Leptospira</taxon>
    </lineage>
</organism>
<dbReference type="Pfam" id="PF13146">
    <property type="entry name" value="TRL"/>
    <property type="match status" value="1"/>
</dbReference>
<dbReference type="EMBL" id="AP025028">
    <property type="protein sequence ID" value="BDA79423.1"/>
    <property type="molecule type" value="Genomic_DNA"/>
</dbReference>
<keyword evidence="2" id="KW-1185">Reference proteome</keyword>
<name>A0ABM7UKJ6_9LEPT</name>
<protein>
    <submittedName>
        <fullName evidence="1">Uncharacterized protein</fullName>
    </submittedName>
</protein>
<dbReference type="Proteomes" id="UP000245263">
    <property type="component" value="Chromosome 1"/>
</dbReference>
<evidence type="ECO:0000313" key="1">
    <source>
        <dbReference type="EMBL" id="BDA79423.1"/>
    </source>
</evidence>
<gene>
    <name evidence="1" type="ORF">LPTSP3_g23530</name>
</gene>
<proteinExistence type="predicted"/>
<reference evidence="1 2" key="1">
    <citation type="submission" date="2021-08" db="EMBL/GenBank/DDBJ databases">
        <title>Complete genome sequence of Leptospira kobayashii strain E30.</title>
        <authorList>
            <person name="Nakao R."/>
            <person name="Nakamura S."/>
            <person name="Masuzawa T."/>
            <person name="Koizumi N."/>
        </authorList>
    </citation>
    <scope>NUCLEOTIDE SEQUENCE [LARGE SCALE GENOMIC DNA]</scope>
    <source>
        <strain evidence="1 2">E30</strain>
    </source>
</reference>
<dbReference type="InterPro" id="IPR025113">
    <property type="entry name" value="TRL-like"/>
</dbReference>
<accession>A0ABM7UKJ6</accession>
<evidence type="ECO:0000313" key="2">
    <source>
        <dbReference type="Proteomes" id="UP000245263"/>
    </source>
</evidence>
<sequence>MLAYIEPVGSISPNAETYYKKGEACSYNLLGLVAFGNSSIYKAAQKGKITKLGIVDRVVVKYSILYIYYFGIVCTKVSGE</sequence>